<dbReference type="PROSITE" id="PS51257">
    <property type="entry name" value="PROKAR_LIPOPROTEIN"/>
    <property type="match status" value="1"/>
</dbReference>
<dbReference type="AlphaFoldDB" id="A0A5A9P1S4"/>
<dbReference type="Proteomes" id="UP000324632">
    <property type="component" value="Chromosome 9"/>
</dbReference>
<accession>A0A5A9P1S4</accession>
<comment type="similarity">
    <text evidence="2">Belongs to the CD225/Dispanin family.</text>
</comment>
<keyword evidence="8" id="KW-1185">Reference proteome</keyword>
<evidence type="ECO:0000256" key="5">
    <source>
        <dbReference type="ARBA" id="ARBA00023136"/>
    </source>
</evidence>
<organism evidence="7 8">
    <name type="scientific">Triplophysa tibetana</name>
    <dbReference type="NCBI Taxonomy" id="1572043"/>
    <lineage>
        <taxon>Eukaryota</taxon>
        <taxon>Metazoa</taxon>
        <taxon>Chordata</taxon>
        <taxon>Craniata</taxon>
        <taxon>Vertebrata</taxon>
        <taxon>Euteleostomi</taxon>
        <taxon>Actinopterygii</taxon>
        <taxon>Neopterygii</taxon>
        <taxon>Teleostei</taxon>
        <taxon>Ostariophysi</taxon>
        <taxon>Cypriniformes</taxon>
        <taxon>Nemacheilidae</taxon>
        <taxon>Triplophysa</taxon>
    </lineage>
</organism>
<sequence>MEGARSTEKTYLVWSIINTLCCCFPLGVAAIIFSCRVNTANSLGDGTKARESSRTARNLNIAAVVIGIIFIIIVIVASMVSKGQ</sequence>
<evidence type="ECO:0000313" key="8">
    <source>
        <dbReference type="Proteomes" id="UP000324632"/>
    </source>
</evidence>
<feature type="transmembrane region" description="Helical" evidence="6">
    <location>
        <begin position="58"/>
        <end position="80"/>
    </location>
</feature>
<name>A0A5A9P1S4_9TELE</name>
<dbReference type="Pfam" id="PF04505">
    <property type="entry name" value="CD225"/>
    <property type="match status" value="1"/>
</dbReference>
<evidence type="ECO:0000256" key="3">
    <source>
        <dbReference type="ARBA" id="ARBA00022692"/>
    </source>
</evidence>
<dbReference type="InterPro" id="IPR051423">
    <property type="entry name" value="CD225/Dispanin"/>
</dbReference>
<proteinExistence type="inferred from homology"/>
<keyword evidence="5 6" id="KW-0472">Membrane</keyword>
<dbReference type="InterPro" id="IPR007593">
    <property type="entry name" value="CD225/Dispanin_fam"/>
</dbReference>
<dbReference type="PANTHER" id="PTHR14948">
    <property type="entry name" value="NG5"/>
    <property type="match status" value="1"/>
</dbReference>
<keyword evidence="4 6" id="KW-1133">Transmembrane helix</keyword>
<comment type="subcellular location">
    <subcellularLocation>
        <location evidence="1">Membrane</location>
    </subcellularLocation>
</comment>
<keyword evidence="3 6" id="KW-0812">Transmembrane</keyword>
<comment type="caution">
    <text evidence="7">The sequence shown here is derived from an EMBL/GenBank/DDBJ whole genome shotgun (WGS) entry which is preliminary data.</text>
</comment>
<protein>
    <submittedName>
        <fullName evidence="7">Uncharacterized protein</fullName>
    </submittedName>
</protein>
<dbReference type="EMBL" id="SOYY01000009">
    <property type="protein sequence ID" value="KAA0716464.1"/>
    <property type="molecule type" value="Genomic_DNA"/>
</dbReference>
<dbReference type="PANTHER" id="PTHR14948:SF46">
    <property type="entry name" value="DISPANIN SUBFAMILY A MEMBER 2B-LIKE-RELATED"/>
    <property type="match status" value="1"/>
</dbReference>
<dbReference type="GO" id="GO:0016020">
    <property type="term" value="C:membrane"/>
    <property type="evidence" value="ECO:0007669"/>
    <property type="project" value="UniProtKB-SubCell"/>
</dbReference>
<evidence type="ECO:0000256" key="4">
    <source>
        <dbReference type="ARBA" id="ARBA00022989"/>
    </source>
</evidence>
<gene>
    <name evidence="7" type="ORF">E1301_Tti009411</name>
</gene>
<reference evidence="7 8" key="1">
    <citation type="journal article" date="2019" name="Mol. Ecol. Resour.">
        <title>Chromosome-level genome assembly of Triplophysa tibetana, a fish adapted to the harsh high-altitude environment of the Tibetan Plateau.</title>
        <authorList>
            <person name="Yang X."/>
            <person name="Liu H."/>
            <person name="Ma Z."/>
            <person name="Zou Y."/>
            <person name="Zou M."/>
            <person name="Mao Y."/>
            <person name="Li X."/>
            <person name="Wang H."/>
            <person name="Chen T."/>
            <person name="Wang W."/>
            <person name="Yang R."/>
        </authorList>
    </citation>
    <scope>NUCLEOTIDE SEQUENCE [LARGE SCALE GENOMIC DNA]</scope>
    <source>
        <strain evidence="7">TTIB1903HZAU</strain>
        <tissue evidence="7">Muscle</tissue>
    </source>
</reference>
<evidence type="ECO:0000313" key="7">
    <source>
        <dbReference type="EMBL" id="KAA0716464.1"/>
    </source>
</evidence>
<evidence type="ECO:0000256" key="6">
    <source>
        <dbReference type="SAM" id="Phobius"/>
    </source>
</evidence>
<feature type="transmembrane region" description="Helical" evidence="6">
    <location>
        <begin position="12"/>
        <end position="37"/>
    </location>
</feature>
<evidence type="ECO:0000256" key="1">
    <source>
        <dbReference type="ARBA" id="ARBA00004370"/>
    </source>
</evidence>
<evidence type="ECO:0000256" key="2">
    <source>
        <dbReference type="ARBA" id="ARBA00006843"/>
    </source>
</evidence>